<keyword evidence="2" id="KW-0378">Hydrolase</keyword>
<evidence type="ECO:0000256" key="2">
    <source>
        <dbReference type="ARBA" id="ARBA00022801"/>
    </source>
</evidence>
<dbReference type="PANTHER" id="PTHR47959">
    <property type="entry name" value="ATP-DEPENDENT RNA HELICASE RHLE-RELATED"/>
    <property type="match status" value="1"/>
</dbReference>
<evidence type="ECO:0000256" key="1">
    <source>
        <dbReference type="ARBA" id="ARBA00022741"/>
    </source>
</evidence>
<dbReference type="PROSITE" id="PS51192">
    <property type="entry name" value="HELICASE_ATP_BIND_1"/>
    <property type="match status" value="1"/>
</dbReference>
<keyword evidence="1" id="KW-0547">Nucleotide-binding</keyword>
<dbReference type="AlphaFoldDB" id="A0ABD2Y7N2"/>
<dbReference type="InterPro" id="IPR014001">
    <property type="entry name" value="Helicase_ATP-bd"/>
</dbReference>
<dbReference type="PANTHER" id="PTHR47959:SF1">
    <property type="entry name" value="ATP-DEPENDENT RNA HELICASE DBPA"/>
    <property type="match status" value="1"/>
</dbReference>
<dbReference type="SUPFAM" id="SSF52540">
    <property type="entry name" value="P-loop containing nucleoside triphosphate hydrolases"/>
    <property type="match status" value="1"/>
</dbReference>
<sequence length="111" mass="12672">MKHRILTAHSFREQILILDEADRILDVGFKKALNAIISQLPKCRQTLLFSAIQTNYVQDLAKLSLKDPEYLSVHEESECEAATPNHLQQTANDCSSRAKIRYVMQFHEGTS</sequence>
<keyword evidence="4" id="KW-0067">ATP-binding</keyword>
<dbReference type="Gene3D" id="3.40.50.300">
    <property type="entry name" value="P-loop containing nucleotide triphosphate hydrolases"/>
    <property type="match status" value="1"/>
</dbReference>
<dbReference type="GO" id="GO:0016787">
    <property type="term" value="F:hydrolase activity"/>
    <property type="evidence" value="ECO:0007669"/>
    <property type="project" value="UniProtKB-KW"/>
</dbReference>
<dbReference type="Proteomes" id="UP001630127">
    <property type="component" value="Unassembled WGS sequence"/>
</dbReference>
<dbReference type="InterPro" id="IPR027417">
    <property type="entry name" value="P-loop_NTPase"/>
</dbReference>
<protein>
    <recommendedName>
        <fullName evidence="5">Helicase ATP-binding domain-containing protein</fullName>
    </recommendedName>
</protein>
<evidence type="ECO:0000313" key="7">
    <source>
        <dbReference type="Proteomes" id="UP001630127"/>
    </source>
</evidence>
<dbReference type="InterPro" id="IPR011545">
    <property type="entry name" value="DEAD/DEAH_box_helicase_dom"/>
</dbReference>
<keyword evidence="3" id="KW-0347">Helicase</keyword>
<dbReference type="GO" id="GO:0004386">
    <property type="term" value="F:helicase activity"/>
    <property type="evidence" value="ECO:0007669"/>
    <property type="project" value="UniProtKB-KW"/>
</dbReference>
<proteinExistence type="predicted"/>
<accession>A0ABD2Y7N2</accession>
<feature type="domain" description="Helicase ATP-binding" evidence="5">
    <location>
        <begin position="1"/>
        <end position="71"/>
    </location>
</feature>
<dbReference type="PROSITE" id="PS00039">
    <property type="entry name" value="DEAD_ATP_HELICASE"/>
    <property type="match status" value="1"/>
</dbReference>
<name>A0ABD2Y7N2_9GENT</name>
<dbReference type="EMBL" id="JBJUIK010000015">
    <property type="protein sequence ID" value="KAL3503503.1"/>
    <property type="molecule type" value="Genomic_DNA"/>
</dbReference>
<gene>
    <name evidence="6" type="ORF">ACH5RR_037952</name>
</gene>
<organism evidence="6 7">
    <name type="scientific">Cinchona calisaya</name>
    <dbReference type="NCBI Taxonomy" id="153742"/>
    <lineage>
        <taxon>Eukaryota</taxon>
        <taxon>Viridiplantae</taxon>
        <taxon>Streptophyta</taxon>
        <taxon>Embryophyta</taxon>
        <taxon>Tracheophyta</taxon>
        <taxon>Spermatophyta</taxon>
        <taxon>Magnoliopsida</taxon>
        <taxon>eudicotyledons</taxon>
        <taxon>Gunneridae</taxon>
        <taxon>Pentapetalae</taxon>
        <taxon>asterids</taxon>
        <taxon>lamiids</taxon>
        <taxon>Gentianales</taxon>
        <taxon>Rubiaceae</taxon>
        <taxon>Cinchonoideae</taxon>
        <taxon>Cinchoneae</taxon>
        <taxon>Cinchona</taxon>
    </lineage>
</organism>
<keyword evidence="7" id="KW-1185">Reference proteome</keyword>
<dbReference type="Pfam" id="PF00270">
    <property type="entry name" value="DEAD"/>
    <property type="match status" value="1"/>
</dbReference>
<dbReference type="InterPro" id="IPR050079">
    <property type="entry name" value="DEAD_box_RNA_helicase"/>
</dbReference>
<evidence type="ECO:0000256" key="3">
    <source>
        <dbReference type="ARBA" id="ARBA00022806"/>
    </source>
</evidence>
<evidence type="ECO:0000259" key="5">
    <source>
        <dbReference type="PROSITE" id="PS51192"/>
    </source>
</evidence>
<comment type="caution">
    <text evidence="6">The sequence shown here is derived from an EMBL/GenBank/DDBJ whole genome shotgun (WGS) entry which is preliminary data.</text>
</comment>
<evidence type="ECO:0000256" key="4">
    <source>
        <dbReference type="ARBA" id="ARBA00022840"/>
    </source>
</evidence>
<reference evidence="6 7" key="1">
    <citation type="submission" date="2024-11" db="EMBL/GenBank/DDBJ databases">
        <title>A near-complete genome assembly of Cinchona calisaya.</title>
        <authorList>
            <person name="Lian D.C."/>
            <person name="Zhao X.W."/>
            <person name="Wei L."/>
        </authorList>
    </citation>
    <scope>NUCLEOTIDE SEQUENCE [LARGE SCALE GENOMIC DNA]</scope>
    <source>
        <tissue evidence="6">Nenye</tissue>
    </source>
</reference>
<evidence type="ECO:0000313" key="6">
    <source>
        <dbReference type="EMBL" id="KAL3503503.1"/>
    </source>
</evidence>
<dbReference type="InterPro" id="IPR000629">
    <property type="entry name" value="RNA-helicase_DEAD-box_CS"/>
</dbReference>
<dbReference type="GO" id="GO:0005524">
    <property type="term" value="F:ATP binding"/>
    <property type="evidence" value="ECO:0007669"/>
    <property type="project" value="UniProtKB-KW"/>
</dbReference>